<dbReference type="EMBL" id="JAVLVU010000001">
    <property type="protein sequence ID" value="MDT3401363.1"/>
    <property type="molecule type" value="Genomic_DNA"/>
</dbReference>
<dbReference type="InterPro" id="IPR036890">
    <property type="entry name" value="HATPase_C_sf"/>
</dbReference>
<dbReference type="EC" id="2.7.13.3" evidence="2"/>
<protein>
    <recommendedName>
        <fullName evidence="2">histidine kinase</fullName>
        <ecNumber evidence="2">2.7.13.3</ecNumber>
    </recommendedName>
</protein>
<dbReference type="InterPro" id="IPR005467">
    <property type="entry name" value="His_kinase_dom"/>
</dbReference>
<dbReference type="Gene3D" id="1.10.10.60">
    <property type="entry name" value="Homeodomain-like"/>
    <property type="match status" value="1"/>
</dbReference>
<dbReference type="InterPro" id="IPR018060">
    <property type="entry name" value="HTH_AraC"/>
</dbReference>
<dbReference type="CDD" id="cd17574">
    <property type="entry name" value="REC_OmpR"/>
    <property type="match status" value="1"/>
</dbReference>
<evidence type="ECO:0000313" key="13">
    <source>
        <dbReference type="Proteomes" id="UP001258315"/>
    </source>
</evidence>
<dbReference type="Gene3D" id="2.130.10.10">
    <property type="entry name" value="YVTN repeat-like/Quinoprotein amine dehydrogenase"/>
    <property type="match status" value="2"/>
</dbReference>
<keyword evidence="12" id="KW-0418">Kinase</keyword>
<dbReference type="InterPro" id="IPR001789">
    <property type="entry name" value="Sig_transdc_resp-reg_receiver"/>
</dbReference>
<dbReference type="Pfam" id="PF07495">
    <property type="entry name" value="Y_Y_Y"/>
    <property type="match status" value="1"/>
</dbReference>
<dbReference type="SUPFAM" id="SSF46689">
    <property type="entry name" value="Homeodomain-like"/>
    <property type="match status" value="1"/>
</dbReference>
<dbReference type="Pfam" id="PF12833">
    <property type="entry name" value="HTH_18"/>
    <property type="match status" value="1"/>
</dbReference>
<evidence type="ECO:0000256" key="1">
    <source>
        <dbReference type="ARBA" id="ARBA00000085"/>
    </source>
</evidence>
<keyword evidence="4" id="KW-0805">Transcription regulation</keyword>
<dbReference type="CDD" id="cd00075">
    <property type="entry name" value="HATPase"/>
    <property type="match status" value="1"/>
</dbReference>
<proteinExistence type="predicted"/>
<dbReference type="SUPFAM" id="SSF63829">
    <property type="entry name" value="Calcium-dependent phosphotriesterase"/>
    <property type="match status" value="2"/>
</dbReference>
<dbReference type="InterPro" id="IPR011006">
    <property type="entry name" value="CheY-like_superfamily"/>
</dbReference>
<keyword evidence="8" id="KW-0732">Signal</keyword>
<dbReference type="PROSITE" id="PS50109">
    <property type="entry name" value="HIS_KIN"/>
    <property type="match status" value="1"/>
</dbReference>
<dbReference type="Proteomes" id="UP001258315">
    <property type="component" value="Unassembled WGS sequence"/>
</dbReference>
<dbReference type="InterPro" id="IPR011123">
    <property type="entry name" value="Y_Y_Y"/>
</dbReference>
<evidence type="ECO:0000256" key="7">
    <source>
        <dbReference type="PROSITE-ProRule" id="PRU00169"/>
    </source>
</evidence>
<dbReference type="SMART" id="SM00448">
    <property type="entry name" value="REC"/>
    <property type="match status" value="1"/>
</dbReference>
<dbReference type="SMART" id="SM00387">
    <property type="entry name" value="HATPase_c"/>
    <property type="match status" value="1"/>
</dbReference>
<dbReference type="InterPro" id="IPR003661">
    <property type="entry name" value="HisK_dim/P_dom"/>
</dbReference>
<evidence type="ECO:0000256" key="8">
    <source>
        <dbReference type="SAM" id="SignalP"/>
    </source>
</evidence>
<dbReference type="PRINTS" id="PR00344">
    <property type="entry name" value="BCTRLSENSOR"/>
</dbReference>
<evidence type="ECO:0000256" key="4">
    <source>
        <dbReference type="ARBA" id="ARBA00023015"/>
    </source>
</evidence>
<dbReference type="Pfam" id="PF07494">
    <property type="entry name" value="Reg_prop"/>
    <property type="match status" value="4"/>
</dbReference>
<evidence type="ECO:0000313" key="12">
    <source>
        <dbReference type="EMBL" id="MDT3401363.1"/>
    </source>
</evidence>
<evidence type="ECO:0000259" key="10">
    <source>
        <dbReference type="PROSITE" id="PS50109"/>
    </source>
</evidence>
<dbReference type="Pfam" id="PF00512">
    <property type="entry name" value="HisKA"/>
    <property type="match status" value="1"/>
</dbReference>
<keyword evidence="13" id="KW-1185">Reference proteome</keyword>
<dbReference type="InterPro" id="IPR036097">
    <property type="entry name" value="HisK_dim/P_sf"/>
</dbReference>
<dbReference type="PROSITE" id="PS50110">
    <property type="entry name" value="RESPONSE_REGULATORY"/>
    <property type="match status" value="1"/>
</dbReference>
<sequence>MKKYLLLLISAVFMFSVGAFAQGDQYQFSRLNVNNGLSHNRVTCIYKDSKGFMWFGTKSGLNRYDGYRFKVFKHNINDASSISDDYIISITTGPENKLWVKTRNGFNIYNPLTDRFEHRITATLKQYNIPDSLIVSVKNDGQGNFWFLHANNGVYKYFTATRKLVHLPHEIKSSVKAPTAPGLDLSVDSKGNAWAIYQDGTLEQVNPANNKVLKRVTDICKAYPNELIDYQLSIDNDDDLWVYAPLRSNGVFYVNPAKNIFKQLGKDVGTPILSSNIVFNVIQDDEGLVWVATDHGGVNLVNKNNFKVKVVTNRPDDNRSLSQDCITSLYRDNANIIWLGTFKKGINYYHKDIIKFPLYCRNAFGKSGLTYDDINKFIEDDKGNIWIGSNGGGLIYFNRATGKFTTYLHSDSDPQSLSNNVIASLCLDHEQKLWIGTYFGGLDWFDGKKFTHYKHSLTDTNSISDNSVWEIMEDSKNRLWVGTLAGGLNLFDKERNRFHRYLPGMPNSVPHQYVSGLLEDDKGNILVGTYQGLAVLNNRTGRFTYYKHSEGDKSSLSNDNISNIMMDSRKMIWIATNEGLSLFNSKTGKFKNFRKTDGLPDNSVLTVVEDNAHNLWMSTPNGISNMVFKSNKGHYTYDFINYDQTDGLQGKEFNEDAGLKTRNGDIIFGGANGFNLFNPRNIKSTREKPVLVLTNLQVFNKSITTGEKVNGEAILQNSITETKAITLKHNQNVVSIEFAAISFFNPAKMKHAYMLEGFDRGWTIADNQIRKASYTNLDPGSYTFRLKVAGEDGIWRNEQLELRITVLPPIWRTTWAYLLYALLVCGGLLYLRYRGIKKLKANFAVQQERQESQRMRELDLMKIKFFTNVSHEFRTPLSLILAPVSKLIGQTSQADIRKQLLMIDRNAKRLLNLVNQLLDFRKMEEHELKLNAHQANIIKFIEEAAYSFSDIAENKNITLSFVTRVELLVTSFDQDKVERILFNLLSNAFKFTPEGGKVEVYLGFSESAMPGKQYLEIKVIDNGIGIPPEKLERIFDRFFQNDTPGSIVNQGSGIGLALTREFVSLHNGTIKAESSVNGGSSFTVLLPVSAEHVLHTTDVNIQIQQTAEQQTKDSLPVKASAKVINANAKKQTILLVEDNDDFRFYLKDNLKEHFNILEAVNGKDGWQKALSLHPNLIVTDISMPEMTGTALCHKIKQDSRVQHIPVILLTALTGKDDEIKGLETGANDYLTKPFDFEILLYKIKNLLNQQVTLKKTYQKQVDLNTVASNNEVQDEKFMKDLLRIIDEHIADTEFSVEELSSHMAMSRVTLYRKVLLITEKTPVEFIKFIRIKHSAHLLQTTHLNIAEIAYRVGFNNPKYYAKTFKLEYNLLPTEYRLVMQQKKLEDQLINQ</sequence>
<feature type="chain" id="PRO_5046904710" description="histidine kinase" evidence="8">
    <location>
        <begin position="22"/>
        <end position="1391"/>
    </location>
</feature>
<dbReference type="SUPFAM" id="SSF47384">
    <property type="entry name" value="Homodimeric domain of signal transducing histidine kinase"/>
    <property type="match status" value="1"/>
</dbReference>
<dbReference type="RefSeq" id="WP_311947226.1">
    <property type="nucleotide sequence ID" value="NZ_JAVLVU010000001.1"/>
</dbReference>
<dbReference type="PROSITE" id="PS01124">
    <property type="entry name" value="HTH_ARAC_FAMILY_2"/>
    <property type="match status" value="1"/>
</dbReference>
<dbReference type="InterPro" id="IPR003594">
    <property type="entry name" value="HATPase_dom"/>
</dbReference>
<feature type="modified residue" description="4-aspartylphosphate" evidence="7">
    <location>
        <position position="1180"/>
    </location>
</feature>
<evidence type="ECO:0000256" key="5">
    <source>
        <dbReference type="ARBA" id="ARBA00023125"/>
    </source>
</evidence>
<dbReference type="Gene3D" id="3.30.565.10">
    <property type="entry name" value="Histidine kinase-like ATPase, C-terminal domain"/>
    <property type="match status" value="1"/>
</dbReference>
<keyword evidence="6" id="KW-0804">Transcription</keyword>
<evidence type="ECO:0000256" key="2">
    <source>
        <dbReference type="ARBA" id="ARBA00012438"/>
    </source>
</evidence>
<dbReference type="SMART" id="SM00388">
    <property type="entry name" value="HisKA"/>
    <property type="match status" value="1"/>
</dbReference>
<dbReference type="Gene3D" id="2.60.40.10">
    <property type="entry name" value="Immunoglobulins"/>
    <property type="match status" value="1"/>
</dbReference>
<gene>
    <name evidence="12" type="ORF">QE417_000435</name>
</gene>
<dbReference type="PANTHER" id="PTHR43547">
    <property type="entry name" value="TWO-COMPONENT HISTIDINE KINASE"/>
    <property type="match status" value="1"/>
</dbReference>
<evidence type="ECO:0000259" key="11">
    <source>
        <dbReference type="PROSITE" id="PS50110"/>
    </source>
</evidence>
<dbReference type="SUPFAM" id="SSF55874">
    <property type="entry name" value="ATPase domain of HSP90 chaperone/DNA topoisomerase II/histidine kinase"/>
    <property type="match status" value="1"/>
</dbReference>
<dbReference type="Gene3D" id="1.10.287.130">
    <property type="match status" value="1"/>
</dbReference>
<keyword evidence="5" id="KW-0238">DNA-binding</keyword>
<comment type="catalytic activity">
    <reaction evidence="1">
        <text>ATP + protein L-histidine = ADP + protein N-phospho-L-histidine.</text>
        <dbReference type="EC" id="2.7.13.3"/>
    </reaction>
</comment>
<feature type="domain" description="Response regulatory" evidence="11">
    <location>
        <begin position="1132"/>
        <end position="1247"/>
    </location>
</feature>
<comment type="caution">
    <text evidence="12">The sequence shown here is derived from an EMBL/GenBank/DDBJ whole genome shotgun (WGS) entry which is preliminary data.</text>
</comment>
<feature type="domain" description="Histidine kinase" evidence="10">
    <location>
        <begin position="868"/>
        <end position="1090"/>
    </location>
</feature>
<dbReference type="CDD" id="cd00082">
    <property type="entry name" value="HisKA"/>
    <property type="match status" value="1"/>
</dbReference>
<dbReference type="InterPro" id="IPR015943">
    <property type="entry name" value="WD40/YVTN_repeat-like_dom_sf"/>
</dbReference>
<dbReference type="InterPro" id="IPR009057">
    <property type="entry name" value="Homeodomain-like_sf"/>
</dbReference>
<dbReference type="Pfam" id="PF00072">
    <property type="entry name" value="Response_reg"/>
    <property type="match status" value="1"/>
</dbReference>
<name>A0ABU3GNK7_9SPHI</name>
<dbReference type="PANTHER" id="PTHR43547:SF2">
    <property type="entry name" value="HYBRID SIGNAL TRANSDUCTION HISTIDINE KINASE C"/>
    <property type="match status" value="1"/>
</dbReference>
<dbReference type="InterPro" id="IPR011110">
    <property type="entry name" value="Reg_prop"/>
</dbReference>
<dbReference type="Gene3D" id="3.40.50.2300">
    <property type="match status" value="1"/>
</dbReference>
<dbReference type="InterPro" id="IPR013783">
    <property type="entry name" value="Ig-like_fold"/>
</dbReference>
<dbReference type="GO" id="GO:0016301">
    <property type="term" value="F:kinase activity"/>
    <property type="evidence" value="ECO:0007669"/>
    <property type="project" value="UniProtKB-KW"/>
</dbReference>
<evidence type="ECO:0000256" key="6">
    <source>
        <dbReference type="ARBA" id="ARBA00023163"/>
    </source>
</evidence>
<keyword evidence="12" id="KW-0808">Transferase</keyword>
<dbReference type="SUPFAM" id="SSF52172">
    <property type="entry name" value="CheY-like"/>
    <property type="match status" value="1"/>
</dbReference>
<keyword evidence="3 7" id="KW-0597">Phosphoprotein</keyword>
<accession>A0ABU3GNK7</accession>
<dbReference type="SMART" id="SM00342">
    <property type="entry name" value="HTH_ARAC"/>
    <property type="match status" value="1"/>
</dbReference>
<dbReference type="PROSITE" id="PS00041">
    <property type="entry name" value="HTH_ARAC_FAMILY_1"/>
    <property type="match status" value="1"/>
</dbReference>
<organism evidence="12 13">
    <name type="scientific">Mucilaginibacter terrae</name>
    <dbReference type="NCBI Taxonomy" id="1955052"/>
    <lineage>
        <taxon>Bacteria</taxon>
        <taxon>Pseudomonadati</taxon>
        <taxon>Bacteroidota</taxon>
        <taxon>Sphingobacteriia</taxon>
        <taxon>Sphingobacteriales</taxon>
        <taxon>Sphingobacteriaceae</taxon>
        <taxon>Mucilaginibacter</taxon>
    </lineage>
</organism>
<dbReference type="Pfam" id="PF02518">
    <property type="entry name" value="HATPase_c"/>
    <property type="match status" value="1"/>
</dbReference>
<dbReference type="InterPro" id="IPR018062">
    <property type="entry name" value="HTH_AraC-typ_CS"/>
</dbReference>
<evidence type="ECO:0000256" key="3">
    <source>
        <dbReference type="ARBA" id="ARBA00022553"/>
    </source>
</evidence>
<reference evidence="13" key="1">
    <citation type="submission" date="2023-07" db="EMBL/GenBank/DDBJ databases">
        <title>Functional and genomic diversity of the sorghum phyllosphere microbiome.</title>
        <authorList>
            <person name="Shade A."/>
        </authorList>
    </citation>
    <scope>NUCLEOTIDE SEQUENCE [LARGE SCALE GENOMIC DNA]</scope>
    <source>
        <strain evidence="13">SORGH_AS_0422</strain>
    </source>
</reference>
<feature type="domain" description="HTH araC/xylS-type" evidence="9">
    <location>
        <begin position="1279"/>
        <end position="1378"/>
    </location>
</feature>
<feature type="signal peptide" evidence="8">
    <location>
        <begin position="1"/>
        <end position="21"/>
    </location>
</feature>
<dbReference type="InterPro" id="IPR004358">
    <property type="entry name" value="Sig_transdc_His_kin-like_C"/>
</dbReference>
<evidence type="ECO:0000259" key="9">
    <source>
        <dbReference type="PROSITE" id="PS01124"/>
    </source>
</evidence>